<dbReference type="InterPro" id="IPR029063">
    <property type="entry name" value="SAM-dependent_MTases_sf"/>
</dbReference>
<dbReference type="Gene3D" id="3.40.50.150">
    <property type="entry name" value="Vaccinia Virus protein VP39"/>
    <property type="match status" value="1"/>
</dbReference>
<dbReference type="STRING" id="402596.SAMN04489844_1051"/>
<dbReference type="AlphaFoldDB" id="A0A1H4M5M9"/>
<dbReference type="NCBIfam" id="TIGR02467">
    <property type="entry name" value="CbiE"/>
    <property type="match status" value="1"/>
</dbReference>
<evidence type="ECO:0000256" key="1">
    <source>
        <dbReference type="ARBA" id="ARBA00004953"/>
    </source>
</evidence>
<evidence type="ECO:0000256" key="3">
    <source>
        <dbReference type="ARBA" id="ARBA00022603"/>
    </source>
</evidence>
<dbReference type="InterPro" id="IPR012818">
    <property type="entry name" value="CbiE"/>
</dbReference>
<dbReference type="PANTHER" id="PTHR43182:SF1">
    <property type="entry name" value="COBALT-PRECORRIN-7 C(5)-METHYLTRANSFERASE"/>
    <property type="match status" value="1"/>
</dbReference>
<comment type="pathway">
    <text evidence="1">Cofactor biosynthesis; adenosylcobalamin biosynthesis.</text>
</comment>
<feature type="domain" description="Tetrapyrrole methylase" evidence="6">
    <location>
        <begin position="15"/>
        <end position="172"/>
    </location>
</feature>
<proteinExistence type="predicted"/>
<sequence>MSSTAVPFSDGPSEIVVVGIGADGWSSLSPSSQALVLEASVLWGGSRHLSLVPTVDGQVRVPWPSPLAASLPALLAEYAGRPVVALASGDPLVSGIATTLLEHGAPVRVVPAVSSVALARARMGWSSESCEVVSLVGRPLERLVLALAPGRRILVLSSDASTPAALASLLTTSGWGASSFTVLGDLGSLSESFQSGVASSWSAQSPALNVIAIEVSGNGLASWAPGLPDSAFENDGQLTKRDLRASALARLMPAPGQLLWDVGAGAGSVGIEWMRTHPSCRTIAIESDPERAARIGRNAHALGVPDLQVVEGRAPSALTGLEAPDAIFIGGGATREGVLDACLAALKPGGRLVVHGVTLETEVLLAKAYADHGGELIRIGVENAAPVGTFTGWTPARGVTQWALRQALA</sequence>
<dbReference type="GO" id="GO:0032259">
    <property type="term" value="P:methylation"/>
    <property type="evidence" value="ECO:0007669"/>
    <property type="project" value="UniProtKB-KW"/>
</dbReference>
<evidence type="ECO:0000256" key="5">
    <source>
        <dbReference type="ARBA" id="ARBA00022691"/>
    </source>
</evidence>
<evidence type="ECO:0000259" key="6">
    <source>
        <dbReference type="Pfam" id="PF00590"/>
    </source>
</evidence>
<dbReference type="InterPro" id="IPR050714">
    <property type="entry name" value="Cobalamin_biosynth_MTase"/>
</dbReference>
<dbReference type="GO" id="GO:0009236">
    <property type="term" value="P:cobalamin biosynthetic process"/>
    <property type="evidence" value="ECO:0007669"/>
    <property type="project" value="UniProtKB-UniPathway"/>
</dbReference>
<dbReference type="InterPro" id="IPR014008">
    <property type="entry name" value="Cbl_synth_MTase_CbiT"/>
</dbReference>
<dbReference type="InterPro" id="IPR000878">
    <property type="entry name" value="4pyrrol_Mease"/>
</dbReference>
<evidence type="ECO:0000256" key="4">
    <source>
        <dbReference type="ARBA" id="ARBA00022679"/>
    </source>
</evidence>
<dbReference type="CDD" id="cd11644">
    <property type="entry name" value="Precorrin-6Y-MT"/>
    <property type="match status" value="1"/>
</dbReference>
<keyword evidence="8" id="KW-1185">Reference proteome</keyword>
<keyword evidence="4 7" id="KW-0808">Transferase</keyword>
<dbReference type="CDD" id="cd02440">
    <property type="entry name" value="AdoMet_MTases"/>
    <property type="match status" value="1"/>
</dbReference>
<dbReference type="Pfam" id="PF00590">
    <property type="entry name" value="TP_methylase"/>
    <property type="match status" value="1"/>
</dbReference>
<dbReference type="InterPro" id="IPR035996">
    <property type="entry name" value="4pyrrol_Methylase_sf"/>
</dbReference>
<dbReference type="EMBL" id="FNRT01000002">
    <property type="protein sequence ID" value="SEB78361.1"/>
    <property type="molecule type" value="Genomic_DNA"/>
</dbReference>
<dbReference type="InterPro" id="IPR006365">
    <property type="entry name" value="Cbl_synth_CobL"/>
</dbReference>
<dbReference type="Proteomes" id="UP000198742">
    <property type="component" value="Unassembled WGS sequence"/>
</dbReference>
<dbReference type="NCBIfam" id="TIGR02469">
    <property type="entry name" value="CbiT"/>
    <property type="match status" value="1"/>
</dbReference>
<dbReference type="InterPro" id="IPR014777">
    <property type="entry name" value="4pyrrole_Mease_sub1"/>
</dbReference>
<name>A0A1H4M5M9_9ACTN</name>
<gene>
    <name evidence="7" type="ORF">SAMN04489844_1051</name>
</gene>
<evidence type="ECO:0000256" key="2">
    <source>
        <dbReference type="ARBA" id="ARBA00022573"/>
    </source>
</evidence>
<protein>
    <submittedName>
        <fullName evidence="7">Precorrin-6Y C5,15-methyltransferase (Decarboxylating)</fullName>
    </submittedName>
</protein>
<accession>A0A1H4M5M9</accession>
<dbReference type="OrthoDB" id="9787825at2"/>
<keyword evidence="2" id="KW-0169">Cobalamin biosynthesis</keyword>
<dbReference type="PIRSF" id="PIRSF036428">
    <property type="entry name" value="CobL"/>
    <property type="match status" value="1"/>
</dbReference>
<evidence type="ECO:0000313" key="7">
    <source>
        <dbReference type="EMBL" id="SEB78361.1"/>
    </source>
</evidence>
<dbReference type="RefSeq" id="WP_090972348.1">
    <property type="nucleotide sequence ID" value="NZ_FNRT01000002.1"/>
</dbReference>
<reference evidence="8" key="1">
    <citation type="submission" date="2016-10" db="EMBL/GenBank/DDBJ databases">
        <authorList>
            <person name="Varghese N."/>
            <person name="Submissions S."/>
        </authorList>
    </citation>
    <scope>NUCLEOTIDE SEQUENCE [LARGE SCALE GENOMIC DNA]</scope>
    <source>
        <strain evidence="8">DSM 22017</strain>
    </source>
</reference>
<dbReference type="GO" id="GO:0008276">
    <property type="term" value="F:protein methyltransferase activity"/>
    <property type="evidence" value="ECO:0007669"/>
    <property type="project" value="InterPro"/>
</dbReference>
<keyword evidence="5" id="KW-0949">S-adenosyl-L-methionine</keyword>
<dbReference type="UniPathway" id="UPA00148"/>
<dbReference type="Gene3D" id="3.40.1010.10">
    <property type="entry name" value="Cobalt-precorrin-4 Transmethylase, Domain 1"/>
    <property type="match status" value="1"/>
</dbReference>
<dbReference type="SUPFAM" id="SSF53335">
    <property type="entry name" value="S-adenosyl-L-methionine-dependent methyltransferases"/>
    <property type="match status" value="1"/>
</dbReference>
<dbReference type="SUPFAM" id="SSF53790">
    <property type="entry name" value="Tetrapyrrole methylase"/>
    <property type="match status" value="1"/>
</dbReference>
<organism evidence="7 8">
    <name type="scientific">Nocardioides exalbidus</name>
    <dbReference type="NCBI Taxonomy" id="402596"/>
    <lineage>
        <taxon>Bacteria</taxon>
        <taxon>Bacillati</taxon>
        <taxon>Actinomycetota</taxon>
        <taxon>Actinomycetes</taxon>
        <taxon>Propionibacteriales</taxon>
        <taxon>Nocardioidaceae</taxon>
        <taxon>Nocardioides</taxon>
    </lineage>
</organism>
<dbReference type="PANTHER" id="PTHR43182">
    <property type="entry name" value="COBALT-PRECORRIN-6B C(15)-METHYLTRANSFERASE (DECARBOXYLATING)"/>
    <property type="match status" value="1"/>
</dbReference>
<evidence type="ECO:0000313" key="8">
    <source>
        <dbReference type="Proteomes" id="UP000198742"/>
    </source>
</evidence>
<keyword evidence="3 7" id="KW-0489">Methyltransferase</keyword>